<dbReference type="InterPro" id="IPR010865">
    <property type="entry name" value="DUF1499"/>
</dbReference>
<dbReference type="Proteomes" id="UP000825935">
    <property type="component" value="Chromosome 31"/>
</dbReference>
<dbReference type="PANTHER" id="PTHR34801">
    <property type="entry name" value="EXPRESSED PROTEIN"/>
    <property type="match status" value="1"/>
</dbReference>
<dbReference type="EMBL" id="CM035436">
    <property type="protein sequence ID" value="KAH7289263.1"/>
    <property type="molecule type" value="Genomic_DNA"/>
</dbReference>
<comment type="caution">
    <text evidence="1">The sequence shown here is derived from an EMBL/GenBank/DDBJ whole genome shotgun (WGS) entry which is preliminary data.</text>
</comment>
<evidence type="ECO:0000313" key="1">
    <source>
        <dbReference type="EMBL" id="KAH7289263.1"/>
    </source>
</evidence>
<protein>
    <submittedName>
        <fullName evidence="1">Uncharacterized protein</fullName>
    </submittedName>
</protein>
<dbReference type="Pfam" id="PF07386">
    <property type="entry name" value="DUF1499"/>
    <property type="match status" value="1"/>
</dbReference>
<accession>A0A8T2R126</accession>
<gene>
    <name evidence="1" type="ORF">KP509_31G067000</name>
</gene>
<dbReference type="PANTHER" id="PTHR34801:SF6">
    <property type="entry name" value="SLL1620 PROTEIN"/>
    <property type="match status" value="1"/>
</dbReference>
<proteinExistence type="predicted"/>
<keyword evidence="2" id="KW-1185">Reference proteome</keyword>
<dbReference type="OrthoDB" id="448536at2759"/>
<organism evidence="1 2">
    <name type="scientific">Ceratopteris richardii</name>
    <name type="common">Triangle waterfern</name>
    <dbReference type="NCBI Taxonomy" id="49495"/>
    <lineage>
        <taxon>Eukaryota</taxon>
        <taxon>Viridiplantae</taxon>
        <taxon>Streptophyta</taxon>
        <taxon>Embryophyta</taxon>
        <taxon>Tracheophyta</taxon>
        <taxon>Polypodiopsida</taxon>
        <taxon>Polypodiidae</taxon>
        <taxon>Polypodiales</taxon>
        <taxon>Pteridineae</taxon>
        <taxon>Pteridaceae</taxon>
        <taxon>Parkerioideae</taxon>
        <taxon>Ceratopteris</taxon>
    </lineage>
</organism>
<reference evidence="1" key="1">
    <citation type="submission" date="2021-08" db="EMBL/GenBank/DDBJ databases">
        <title>WGS assembly of Ceratopteris richardii.</title>
        <authorList>
            <person name="Marchant D.B."/>
            <person name="Chen G."/>
            <person name="Jenkins J."/>
            <person name="Shu S."/>
            <person name="Leebens-Mack J."/>
            <person name="Grimwood J."/>
            <person name="Schmutz J."/>
            <person name="Soltis P."/>
            <person name="Soltis D."/>
            <person name="Chen Z.-H."/>
        </authorList>
    </citation>
    <scope>NUCLEOTIDE SEQUENCE</scope>
    <source>
        <strain evidence="1">Whitten #5841</strain>
        <tissue evidence="1">Leaf</tissue>
    </source>
</reference>
<name>A0A8T2R126_CERRI</name>
<sequence length="273" mass="30281">MACAFLQLACSNNGQMHWGAPSTSSSVRQSHGLLNVKQERAILLPSPSPSPESYCQRRLFAAVNAFNGILLSFLLFGDLEECCIARADIFGNSSSEVEQIEPTKGDCATCLGVVDETLGTCGGAQNCVSTFDDRPAFFIAPWEFPGKLTAAFENVKLVLIQEGGDIVEQSDRYMHVIFTDDDGTIDDLELLFSDPSEDAIVNIRSASRKVSQGDNGRNKKRLEKVRGTLMWEEVPILRNRNRKLFFLESPWDTFGPEPPPVFDYSEKLDFIPD</sequence>
<evidence type="ECO:0000313" key="2">
    <source>
        <dbReference type="Proteomes" id="UP000825935"/>
    </source>
</evidence>
<dbReference type="AlphaFoldDB" id="A0A8T2R126"/>